<evidence type="ECO:0000313" key="2">
    <source>
        <dbReference type="Proteomes" id="UP000433050"/>
    </source>
</evidence>
<proteinExistence type="predicted"/>
<dbReference type="AlphaFoldDB" id="A0A5S9R4J2"/>
<keyword evidence="2" id="KW-1185">Reference proteome</keyword>
<dbReference type="EMBL" id="CACSAS010000042">
    <property type="protein sequence ID" value="CAA0130084.1"/>
    <property type="molecule type" value="Genomic_DNA"/>
</dbReference>
<evidence type="ECO:0000313" key="1">
    <source>
        <dbReference type="EMBL" id="CAA0130084.1"/>
    </source>
</evidence>
<reference evidence="1 2" key="1">
    <citation type="submission" date="2019-12" db="EMBL/GenBank/DDBJ databases">
        <authorList>
            <person name="Reyes-Prieto M."/>
        </authorList>
    </citation>
    <scope>NUCLEOTIDE SEQUENCE [LARGE SCALE GENOMIC DNA]</scope>
    <source>
        <strain evidence="1">HF14-78462</strain>
    </source>
</reference>
<protein>
    <submittedName>
        <fullName evidence="1">Uncharacterized protein</fullName>
    </submittedName>
</protein>
<organism evidence="1 2">
    <name type="scientific">Starkeya nomas</name>
    <dbReference type="NCBI Taxonomy" id="2666134"/>
    <lineage>
        <taxon>Bacteria</taxon>
        <taxon>Pseudomonadati</taxon>
        <taxon>Pseudomonadota</taxon>
        <taxon>Alphaproteobacteria</taxon>
        <taxon>Hyphomicrobiales</taxon>
        <taxon>Xanthobacteraceae</taxon>
        <taxon>Starkeya</taxon>
    </lineage>
</organism>
<gene>
    <name evidence="1" type="ORF">STARVERO_04577</name>
</gene>
<accession>A0A5S9R4J2</accession>
<dbReference type="Proteomes" id="UP000433050">
    <property type="component" value="Unassembled WGS sequence"/>
</dbReference>
<name>A0A5S9R4J2_9HYPH</name>
<sequence>MWPLICSSRYAVIRAAISSRSWPFSDCDTALEIDAPRLAARTVWGSNATTGSEGSQPSRSS</sequence>